<reference evidence="3 4" key="1">
    <citation type="submission" date="2019-10" db="EMBL/GenBank/DDBJ databases">
        <title>New genus of Silvanigrellaceae.</title>
        <authorList>
            <person name="Pitt A."/>
            <person name="Hahn M.W."/>
        </authorList>
    </citation>
    <scope>NUCLEOTIDE SEQUENCE [LARGE SCALE GENOMIC DNA]</scope>
    <source>
        <strain evidence="3 4">33A1-SZDP</strain>
    </source>
</reference>
<sequence>MDIFAIVSLVFSGIVLLLCAWLVLSKQKISTKVIELNNKLIVLEAREFAVKSPQYSPISEKKLIQTKPQVSEVTSVHSSELLDLRKEVSKLKDDNKKFKEELRLKEKEIKGHSEATMNKLYILTEENSKLIEQMRSMDLELKASHNINKNKVPLQEFENKLIEMNSLKEEFSKNRQKTADLEKNLRQNSLKLSAHLEKLKVTEFELQKWQETARTLDGKSLDPNSFLRWYDRAITGRKMYRLMRQMRELSDSKVTTYQEGVVALSKWVLEQKNLTPPALSENEIQADRLLAEAWNAILKAEANVKSIPESAQSAIN</sequence>
<accession>A0A833JCR3</accession>
<keyword evidence="2" id="KW-0472">Membrane</keyword>
<protein>
    <submittedName>
        <fullName evidence="3">Uncharacterized protein</fullName>
    </submittedName>
</protein>
<keyword evidence="2" id="KW-0812">Transmembrane</keyword>
<evidence type="ECO:0000313" key="3">
    <source>
        <dbReference type="EMBL" id="KAB8029950.1"/>
    </source>
</evidence>
<dbReference type="AlphaFoldDB" id="A0A833JCR3"/>
<dbReference type="EMBL" id="WFLN01000007">
    <property type="protein sequence ID" value="KAB8029950.1"/>
    <property type="molecule type" value="Genomic_DNA"/>
</dbReference>
<organism evidence="3 4">
    <name type="scientific">Fluviispira multicolorata</name>
    <dbReference type="NCBI Taxonomy" id="2654512"/>
    <lineage>
        <taxon>Bacteria</taxon>
        <taxon>Pseudomonadati</taxon>
        <taxon>Bdellovibrionota</taxon>
        <taxon>Oligoflexia</taxon>
        <taxon>Silvanigrellales</taxon>
        <taxon>Silvanigrellaceae</taxon>
        <taxon>Fluviispira</taxon>
    </lineage>
</organism>
<keyword evidence="2" id="KW-1133">Transmembrane helix</keyword>
<dbReference type="RefSeq" id="WP_152213292.1">
    <property type="nucleotide sequence ID" value="NZ_WFLN01000007.1"/>
</dbReference>
<keyword evidence="4" id="KW-1185">Reference proteome</keyword>
<evidence type="ECO:0000313" key="4">
    <source>
        <dbReference type="Proteomes" id="UP000442694"/>
    </source>
</evidence>
<comment type="caution">
    <text evidence="3">The sequence shown here is derived from an EMBL/GenBank/DDBJ whole genome shotgun (WGS) entry which is preliminary data.</text>
</comment>
<keyword evidence="1" id="KW-0175">Coiled coil</keyword>
<feature type="coiled-coil region" evidence="1">
    <location>
        <begin position="154"/>
        <end position="184"/>
    </location>
</feature>
<feature type="transmembrane region" description="Helical" evidence="2">
    <location>
        <begin position="6"/>
        <end position="24"/>
    </location>
</feature>
<feature type="coiled-coil region" evidence="1">
    <location>
        <begin position="81"/>
        <end position="115"/>
    </location>
</feature>
<proteinExistence type="predicted"/>
<gene>
    <name evidence="3" type="ORF">GCL57_10465</name>
</gene>
<name>A0A833JCR3_9BACT</name>
<dbReference type="Proteomes" id="UP000442694">
    <property type="component" value="Unassembled WGS sequence"/>
</dbReference>
<evidence type="ECO:0000256" key="2">
    <source>
        <dbReference type="SAM" id="Phobius"/>
    </source>
</evidence>
<evidence type="ECO:0000256" key="1">
    <source>
        <dbReference type="SAM" id="Coils"/>
    </source>
</evidence>